<dbReference type="InterPro" id="IPR000432">
    <property type="entry name" value="DNA_mismatch_repair_MutS_C"/>
</dbReference>
<proteinExistence type="inferred from homology"/>
<gene>
    <name evidence="9" type="primary">mutS</name>
    <name evidence="12" type="ORF">SAMN02746064_01953</name>
</gene>
<dbReference type="InterPro" id="IPR017261">
    <property type="entry name" value="DNA_mismatch_repair_MutS/MSH"/>
</dbReference>
<dbReference type="SMART" id="SM00534">
    <property type="entry name" value="MUTSac"/>
    <property type="match status" value="1"/>
</dbReference>
<evidence type="ECO:0000256" key="1">
    <source>
        <dbReference type="ARBA" id="ARBA00006271"/>
    </source>
</evidence>
<dbReference type="Pfam" id="PF01624">
    <property type="entry name" value="MutS_I"/>
    <property type="match status" value="1"/>
</dbReference>
<dbReference type="RefSeq" id="WP_073271488.1">
    <property type="nucleotide sequence ID" value="NZ_FQTU01000015.1"/>
</dbReference>
<dbReference type="InterPro" id="IPR007695">
    <property type="entry name" value="DNA_mismatch_repair_MutS-lik_N"/>
</dbReference>
<dbReference type="PANTHER" id="PTHR11361:SF34">
    <property type="entry name" value="DNA MISMATCH REPAIR PROTEIN MSH1, MITOCHONDRIAL"/>
    <property type="match status" value="1"/>
</dbReference>
<dbReference type="Pfam" id="PF00488">
    <property type="entry name" value="MutS_V"/>
    <property type="match status" value="1"/>
</dbReference>
<keyword evidence="4 9" id="KW-0227">DNA damage</keyword>
<evidence type="ECO:0000256" key="4">
    <source>
        <dbReference type="ARBA" id="ARBA00022763"/>
    </source>
</evidence>
<dbReference type="SUPFAM" id="SSF55271">
    <property type="entry name" value="DNA repair protein MutS, domain I"/>
    <property type="match status" value="1"/>
</dbReference>
<dbReference type="PANTHER" id="PTHR11361">
    <property type="entry name" value="DNA MISMATCH REPAIR PROTEIN MUTS FAMILY MEMBER"/>
    <property type="match status" value="1"/>
</dbReference>
<dbReference type="FunFam" id="3.40.1170.10:FF:000001">
    <property type="entry name" value="DNA mismatch repair protein MutS"/>
    <property type="match status" value="1"/>
</dbReference>
<dbReference type="SUPFAM" id="SSF48334">
    <property type="entry name" value="DNA repair protein MutS, domain III"/>
    <property type="match status" value="1"/>
</dbReference>
<dbReference type="NCBIfam" id="TIGR01070">
    <property type="entry name" value="mutS1"/>
    <property type="match status" value="1"/>
</dbReference>
<evidence type="ECO:0000256" key="6">
    <source>
        <dbReference type="ARBA" id="ARBA00023125"/>
    </source>
</evidence>
<evidence type="ECO:0000259" key="11">
    <source>
        <dbReference type="PROSITE" id="PS00486"/>
    </source>
</evidence>
<keyword evidence="7 9" id="KW-0234">DNA repair</keyword>
<dbReference type="InterPro" id="IPR016151">
    <property type="entry name" value="DNA_mismatch_repair_MutS_N"/>
</dbReference>
<dbReference type="InterPro" id="IPR027417">
    <property type="entry name" value="P-loop_NTPase"/>
</dbReference>
<dbReference type="SUPFAM" id="SSF53150">
    <property type="entry name" value="DNA repair protein MutS, domain II"/>
    <property type="match status" value="1"/>
</dbReference>
<dbReference type="InterPro" id="IPR005748">
    <property type="entry name" value="DNA_mismatch_repair_MutS"/>
</dbReference>
<evidence type="ECO:0000313" key="13">
    <source>
        <dbReference type="Proteomes" id="UP000184251"/>
    </source>
</evidence>
<comment type="function">
    <text evidence="8 9">This protein is involved in the repair of mismatches in DNA. It is possible that it carries out the mismatch recognition step. This protein has a weak ATPase activity.</text>
</comment>
<dbReference type="GO" id="GO:0003684">
    <property type="term" value="F:damaged DNA binding"/>
    <property type="evidence" value="ECO:0007669"/>
    <property type="project" value="UniProtKB-UniRule"/>
</dbReference>
<dbReference type="InterPro" id="IPR007696">
    <property type="entry name" value="DNA_mismatch_repair_MutS_core"/>
</dbReference>
<feature type="domain" description="DNA mismatch repair proteins mutS family" evidence="11">
    <location>
        <begin position="697"/>
        <end position="713"/>
    </location>
</feature>
<dbReference type="Proteomes" id="UP000184251">
    <property type="component" value="Unassembled WGS sequence"/>
</dbReference>
<evidence type="ECO:0000256" key="2">
    <source>
        <dbReference type="ARBA" id="ARBA00021982"/>
    </source>
</evidence>
<dbReference type="InterPro" id="IPR036678">
    <property type="entry name" value="MutS_con_dom_sf"/>
</dbReference>
<dbReference type="GO" id="GO:0030983">
    <property type="term" value="F:mismatched DNA binding"/>
    <property type="evidence" value="ECO:0007669"/>
    <property type="project" value="InterPro"/>
</dbReference>
<dbReference type="GO" id="GO:0005829">
    <property type="term" value="C:cytosol"/>
    <property type="evidence" value="ECO:0007669"/>
    <property type="project" value="TreeGrafter"/>
</dbReference>
<dbReference type="CDD" id="cd03284">
    <property type="entry name" value="ABC_MutS1"/>
    <property type="match status" value="1"/>
</dbReference>
<evidence type="ECO:0000256" key="7">
    <source>
        <dbReference type="ARBA" id="ARBA00023204"/>
    </source>
</evidence>
<dbReference type="FunFam" id="1.10.1420.10:FF:000001">
    <property type="entry name" value="DNA mismatch repair protein MutS"/>
    <property type="match status" value="1"/>
</dbReference>
<name>A0A1M4Z5Q9_9FIRM</name>
<protein>
    <recommendedName>
        <fullName evidence="2 9">DNA mismatch repair protein MutS</fullName>
    </recommendedName>
</protein>
<dbReference type="InterPro" id="IPR036187">
    <property type="entry name" value="DNA_mismatch_repair_MutS_sf"/>
</dbReference>
<dbReference type="GO" id="GO:0005524">
    <property type="term" value="F:ATP binding"/>
    <property type="evidence" value="ECO:0007669"/>
    <property type="project" value="UniProtKB-UniRule"/>
</dbReference>
<evidence type="ECO:0000256" key="3">
    <source>
        <dbReference type="ARBA" id="ARBA00022741"/>
    </source>
</evidence>
<evidence type="ECO:0000256" key="9">
    <source>
        <dbReference type="HAMAP-Rule" id="MF_00096"/>
    </source>
</evidence>
<dbReference type="Gene3D" id="3.40.1170.10">
    <property type="entry name" value="DNA repair protein MutS, domain I"/>
    <property type="match status" value="1"/>
</dbReference>
<dbReference type="Pfam" id="PF05188">
    <property type="entry name" value="MutS_II"/>
    <property type="match status" value="1"/>
</dbReference>
<keyword evidence="3 9" id="KW-0547">Nucleotide-binding</keyword>
<dbReference type="InterPro" id="IPR045076">
    <property type="entry name" value="MutS"/>
</dbReference>
<dbReference type="InterPro" id="IPR007860">
    <property type="entry name" value="DNA_mmatch_repair_MutS_con_dom"/>
</dbReference>
<dbReference type="OrthoDB" id="9802448at2"/>
<dbReference type="Pfam" id="PF05190">
    <property type="entry name" value="MutS_IV"/>
    <property type="match status" value="1"/>
</dbReference>
<keyword evidence="13" id="KW-1185">Reference proteome</keyword>
<feature type="binding site" evidence="9">
    <location>
        <begin position="623"/>
        <end position="630"/>
    </location>
    <ligand>
        <name>ATP</name>
        <dbReference type="ChEBI" id="CHEBI:30616"/>
    </ligand>
</feature>
<dbReference type="GO" id="GO:0006298">
    <property type="term" value="P:mismatch repair"/>
    <property type="evidence" value="ECO:0007669"/>
    <property type="project" value="UniProtKB-UniRule"/>
</dbReference>
<dbReference type="Gene3D" id="1.10.1420.10">
    <property type="match status" value="2"/>
</dbReference>
<dbReference type="NCBIfam" id="NF003810">
    <property type="entry name" value="PRK05399.1"/>
    <property type="match status" value="1"/>
</dbReference>
<keyword evidence="6 9" id="KW-0238">DNA-binding</keyword>
<comment type="similarity">
    <text evidence="1 9 10">Belongs to the DNA mismatch repair MutS family.</text>
</comment>
<reference evidence="12 13" key="1">
    <citation type="submission" date="2016-11" db="EMBL/GenBank/DDBJ databases">
        <authorList>
            <person name="Jaros S."/>
            <person name="Januszkiewicz K."/>
            <person name="Wedrychowicz H."/>
        </authorList>
    </citation>
    <scope>NUCLEOTIDE SEQUENCE [LARGE SCALE GENOMIC DNA]</scope>
    <source>
        <strain evidence="12 13">DSM 14828</strain>
    </source>
</reference>
<evidence type="ECO:0000256" key="10">
    <source>
        <dbReference type="RuleBase" id="RU003756"/>
    </source>
</evidence>
<keyword evidence="5 9" id="KW-0067">ATP-binding</keyword>
<dbReference type="Pfam" id="PF05192">
    <property type="entry name" value="MutS_III"/>
    <property type="match status" value="1"/>
</dbReference>
<dbReference type="SMART" id="SM00533">
    <property type="entry name" value="MUTSd"/>
    <property type="match status" value="1"/>
</dbReference>
<sequence length="872" mass="99209">MDQLTPMMRQYLNVHEKVKDAILFFRLGDFYEMFFDDAITASRELEITLTGRECGLEEKAPMCGVPYHSAEGYIAKLIEKGYKVAICEQVEDPKEAKGIVKRDVVRVISPGTVNDGNYLKDRSNNYLMSIYYNMVDFGLAYMDISTGEFYVTELNGHENKYRILDEIAKISPSEILINTVLFKDKVLHETMANKFSMFTNVLPNKYFDLENSKEIISRSVGVYSVNSLGLTDRQHGLRAAGALLEYIDQTQMRTLSHIDRINWYEVDSYMSLDYATRSNLELVKTIRGGDKKGSLLGILDKTQTSMGGRKLKKWLSEPLTDPNMINKRLEAVESIYEDVSIKDRLKIALGSIYDLKRIVGKLSFGNCNSRDMTALKDSIFLIPDIKNILESAKSGYLSELRMEIDDLQDLGELIEKSINPDGPATLKEGNLIKYGYDKNVDYYRNISGNSKDMILRIEAEEKEKTGIKSLKIKYNKVFGYYIEVTRTNLHLVPERFVRKQTLANCERYFTEELKDLETKILEADEKLVELEYEIFQDVRQEIIRNINRIKKTADFISVIDVLYSFSQAAYENGYVKPSVAESDEIIIFDGRHPVVESMMDSNDFVPNSCEIDCRNNRMILITGPNMAGKSTYIRQVALITLMAQVGSFVPAKQAKIGVVDRIFTRVGASDDLASGHSTFMVEMSEVSNILKNATKNSLVILDEIGRGTSTFDGLSIAWAVAEHLAESTKVGCKTLFATHYHELTELEEMMDGVRNYCIKVQEREEGVIFLRKIVPGSADKSYGIEVAKLAGLPQGVIQRANELLLVMEEKEVRIKRSKKIQEAVSEDKDRLNLFNYKDKLVIEELETLPIEEMTPIEAMNYLNALKKRLTSE</sequence>
<dbReference type="AlphaFoldDB" id="A0A1M4Z5Q9"/>
<dbReference type="EMBL" id="FQTU01000015">
    <property type="protein sequence ID" value="SHF13137.1"/>
    <property type="molecule type" value="Genomic_DNA"/>
</dbReference>
<dbReference type="PROSITE" id="PS00486">
    <property type="entry name" value="DNA_MISMATCH_REPAIR_2"/>
    <property type="match status" value="1"/>
</dbReference>
<dbReference type="Gene3D" id="3.30.420.110">
    <property type="entry name" value="MutS, connector domain"/>
    <property type="match status" value="1"/>
</dbReference>
<evidence type="ECO:0000256" key="5">
    <source>
        <dbReference type="ARBA" id="ARBA00022840"/>
    </source>
</evidence>
<evidence type="ECO:0000313" key="12">
    <source>
        <dbReference type="EMBL" id="SHF13137.1"/>
    </source>
</evidence>
<evidence type="ECO:0000256" key="8">
    <source>
        <dbReference type="ARBA" id="ARBA00024647"/>
    </source>
</evidence>
<dbReference type="FunFam" id="3.40.50.300:FF:001579">
    <property type="entry name" value="DNA mismatch repair protein MutS"/>
    <property type="match status" value="1"/>
</dbReference>
<accession>A0A1M4Z5Q9</accession>
<dbReference type="HAMAP" id="MF_00096">
    <property type="entry name" value="MutS"/>
    <property type="match status" value="1"/>
</dbReference>
<dbReference type="Gene3D" id="3.40.50.300">
    <property type="entry name" value="P-loop containing nucleotide triphosphate hydrolases"/>
    <property type="match status" value="1"/>
</dbReference>
<dbReference type="PIRSF" id="PIRSF037677">
    <property type="entry name" value="DNA_mis_repair_Msh6"/>
    <property type="match status" value="1"/>
</dbReference>
<dbReference type="InterPro" id="IPR007861">
    <property type="entry name" value="DNA_mismatch_repair_MutS_clamp"/>
</dbReference>
<dbReference type="SUPFAM" id="SSF52540">
    <property type="entry name" value="P-loop containing nucleoside triphosphate hydrolases"/>
    <property type="match status" value="1"/>
</dbReference>
<dbReference type="STRING" id="1120975.SAMN02746064_01953"/>
<organism evidence="12 13">
    <name type="scientific">Alkalibacter saccharofermentans DSM 14828</name>
    <dbReference type="NCBI Taxonomy" id="1120975"/>
    <lineage>
        <taxon>Bacteria</taxon>
        <taxon>Bacillati</taxon>
        <taxon>Bacillota</taxon>
        <taxon>Clostridia</taxon>
        <taxon>Eubacteriales</taxon>
        <taxon>Eubacteriaceae</taxon>
        <taxon>Alkalibacter</taxon>
    </lineage>
</organism>
<dbReference type="GO" id="GO:0140664">
    <property type="term" value="F:ATP-dependent DNA damage sensor activity"/>
    <property type="evidence" value="ECO:0007669"/>
    <property type="project" value="InterPro"/>
</dbReference>